<reference evidence="6" key="1">
    <citation type="submission" date="2019-04" db="EMBL/GenBank/DDBJ databases">
        <title>Sequencing of skin fungus with MAO and IRED activity.</title>
        <authorList>
            <person name="Marsaioli A.J."/>
            <person name="Bonatto J.M.C."/>
            <person name="Reis Junior O."/>
        </authorList>
    </citation>
    <scope>NUCLEOTIDE SEQUENCE</scope>
    <source>
        <strain evidence="6">28M1</strain>
    </source>
</reference>
<feature type="domain" description="Carrier" evidence="5">
    <location>
        <begin position="444"/>
        <end position="521"/>
    </location>
</feature>
<protein>
    <recommendedName>
        <fullName evidence="5">Carrier domain-containing protein</fullName>
    </recommendedName>
</protein>
<dbReference type="Gene3D" id="3.40.50.720">
    <property type="entry name" value="NAD(P)-binding Rossmann-like Domain"/>
    <property type="match status" value="1"/>
</dbReference>
<evidence type="ECO:0000259" key="5">
    <source>
        <dbReference type="PROSITE" id="PS50075"/>
    </source>
</evidence>
<dbReference type="SUPFAM" id="SSF47336">
    <property type="entry name" value="ACP-like"/>
    <property type="match status" value="1"/>
</dbReference>
<dbReference type="InterPro" id="IPR050091">
    <property type="entry name" value="PKS_NRPS_Biosynth_Enz"/>
</dbReference>
<dbReference type="SMART" id="SM00822">
    <property type="entry name" value="PKS_KR"/>
    <property type="match status" value="1"/>
</dbReference>
<feature type="region of interest" description="Disordered" evidence="4">
    <location>
        <begin position="676"/>
        <end position="699"/>
    </location>
</feature>
<dbReference type="GO" id="GO:0044550">
    <property type="term" value="P:secondary metabolite biosynthetic process"/>
    <property type="evidence" value="ECO:0007669"/>
    <property type="project" value="TreeGrafter"/>
</dbReference>
<dbReference type="InterPro" id="IPR036736">
    <property type="entry name" value="ACP-like_sf"/>
</dbReference>
<dbReference type="InterPro" id="IPR013968">
    <property type="entry name" value="PKS_KR"/>
</dbReference>
<evidence type="ECO:0000313" key="7">
    <source>
        <dbReference type="Proteomes" id="UP000758155"/>
    </source>
</evidence>
<dbReference type="Pfam" id="PF00550">
    <property type="entry name" value="PP-binding"/>
    <property type="match status" value="1"/>
</dbReference>
<dbReference type="PROSITE" id="PS00012">
    <property type="entry name" value="PHOSPHOPANTETHEINE"/>
    <property type="match status" value="1"/>
</dbReference>
<feature type="compositionally biased region" description="Basic and acidic residues" evidence="4">
    <location>
        <begin position="632"/>
        <end position="641"/>
    </location>
</feature>
<dbReference type="InterPro" id="IPR006162">
    <property type="entry name" value="Ppantetheine_attach_site"/>
</dbReference>
<dbReference type="PANTHER" id="PTHR43775">
    <property type="entry name" value="FATTY ACID SYNTHASE"/>
    <property type="match status" value="1"/>
</dbReference>
<dbReference type="InterPro" id="IPR057326">
    <property type="entry name" value="KR_dom"/>
</dbReference>
<dbReference type="GO" id="GO:0031177">
    <property type="term" value="F:phosphopantetheine binding"/>
    <property type="evidence" value="ECO:0007669"/>
    <property type="project" value="InterPro"/>
</dbReference>
<keyword evidence="2" id="KW-0597">Phosphoprotein</keyword>
<dbReference type="Pfam" id="PF08659">
    <property type="entry name" value="KR"/>
    <property type="match status" value="1"/>
</dbReference>
<organism evidence="6 7">
    <name type="scientific">Didymella heteroderae</name>
    <dbReference type="NCBI Taxonomy" id="1769908"/>
    <lineage>
        <taxon>Eukaryota</taxon>
        <taxon>Fungi</taxon>
        <taxon>Dikarya</taxon>
        <taxon>Ascomycota</taxon>
        <taxon>Pezizomycotina</taxon>
        <taxon>Dothideomycetes</taxon>
        <taxon>Pleosporomycetidae</taxon>
        <taxon>Pleosporales</taxon>
        <taxon>Pleosporineae</taxon>
        <taxon>Didymellaceae</taxon>
        <taxon>Didymella</taxon>
    </lineage>
</organism>
<feature type="compositionally biased region" description="Basic and acidic residues" evidence="4">
    <location>
        <begin position="542"/>
        <end position="557"/>
    </location>
</feature>
<feature type="compositionally biased region" description="Polar residues" evidence="4">
    <location>
        <begin position="531"/>
        <end position="541"/>
    </location>
</feature>
<evidence type="ECO:0000256" key="4">
    <source>
        <dbReference type="SAM" id="MobiDB-lite"/>
    </source>
</evidence>
<dbReference type="PROSITE" id="PS50075">
    <property type="entry name" value="CARRIER"/>
    <property type="match status" value="1"/>
</dbReference>
<evidence type="ECO:0000256" key="3">
    <source>
        <dbReference type="ARBA" id="ARBA00022679"/>
    </source>
</evidence>
<evidence type="ECO:0000313" key="6">
    <source>
        <dbReference type="EMBL" id="KAF3039877.1"/>
    </source>
</evidence>
<evidence type="ECO:0000256" key="1">
    <source>
        <dbReference type="ARBA" id="ARBA00022450"/>
    </source>
</evidence>
<feature type="region of interest" description="Disordered" evidence="4">
    <location>
        <begin position="530"/>
        <end position="582"/>
    </location>
</feature>
<dbReference type="GO" id="GO:0006633">
    <property type="term" value="P:fatty acid biosynthetic process"/>
    <property type="evidence" value="ECO:0007669"/>
    <property type="project" value="TreeGrafter"/>
</dbReference>
<comment type="caution">
    <text evidence="6">The sequence shown here is derived from an EMBL/GenBank/DDBJ whole genome shotgun (WGS) entry which is preliminary data.</text>
</comment>
<dbReference type="PANTHER" id="PTHR43775:SF20">
    <property type="entry name" value="HYBRID PKS-NRPS SYNTHETASE APDA"/>
    <property type="match status" value="1"/>
</dbReference>
<keyword evidence="1" id="KW-0596">Phosphopantetheine</keyword>
<feature type="compositionally biased region" description="Polar residues" evidence="4">
    <location>
        <begin position="559"/>
        <end position="569"/>
    </location>
</feature>
<dbReference type="AlphaFoldDB" id="A0A9P5C1B0"/>
<dbReference type="InterPro" id="IPR009081">
    <property type="entry name" value="PP-bd_ACP"/>
</dbReference>
<dbReference type="SUPFAM" id="SSF51735">
    <property type="entry name" value="NAD(P)-binding Rossmann-fold domains"/>
    <property type="match status" value="1"/>
</dbReference>
<dbReference type="InterPro" id="IPR036291">
    <property type="entry name" value="NAD(P)-bd_dom_sf"/>
</dbReference>
<dbReference type="GO" id="GO:0004312">
    <property type="term" value="F:fatty acid synthase activity"/>
    <property type="evidence" value="ECO:0007669"/>
    <property type="project" value="TreeGrafter"/>
</dbReference>
<dbReference type="InterPro" id="IPR020806">
    <property type="entry name" value="PKS_PP-bd"/>
</dbReference>
<sequence length="717" mass="78074">MLIGDETTPTSACADKISEILQPCTGLVIRARSISSLTDAEIRFDINNSVIVLQDHDKPLFDNFDESALAGLKKLFATSRNVLWVTHGYKRNETHARMFVAFARCLVQEMGHVRLQILDFESPDALDAELISRDFLRLLATAGWEEQGRMDEILWSVEPEIAYEEGYAFVPRVKPSKALNDRYNSAHRTIIHDVVSDKGTTAQIRVQPVDHGQLFQCDKAYWLVGLTGDLGLSLCQWMITKGARHIALSSRHPKVDPAWLTHFRSLGATVKVLTCDVTELESVETALSSIEASMPPIAGVCHGAMVLQDALFHDLDMPRVEQVLKPKVDGAVNLDKAFRNRSLDFFILLSSIAAITGNAGQSIYAAANGFLAGLGAQRRARGESATTINLGPILGAGAMRTLTAAQQKKLEKDGVMWTSEQDFHTAFAEAVAADRCCPDSNGEFTTGVRMYFLTTKLLKALQMPSDSSIIDKTADALGIDSLIAIEIRSWLLKELGVDLPLLIIIGGNNMRQVLEVCRTRLDPGMLPLLQASKSQTTTHEVQYSHEESRVEVSHDQKPPVTSANASPTAFSGAPEADTAERHDAEVTGTIVSPTYVPLTSVQQHGSNELPAAANAEPDAESVPISDRVFTEQKAQRVKSGDGPDALSRADSSGSSLDDIETGRSAQLIDMKGGTVHVRSVHGGSPEGSTQSQGLTKRKGLLGRVLRSRRFARLRGYV</sequence>
<evidence type="ECO:0000256" key="2">
    <source>
        <dbReference type="ARBA" id="ARBA00022553"/>
    </source>
</evidence>
<keyword evidence="7" id="KW-1185">Reference proteome</keyword>
<dbReference type="EMBL" id="SWKV01000028">
    <property type="protein sequence ID" value="KAF3039877.1"/>
    <property type="molecule type" value="Genomic_DNA"/>
</dbReference>
<gene>
    <name evidence="6" type="ORF">E8E12_002483</name>
</gene>
<dbReference type="Proteomes" id="UP000758155">
    <property type="component" value="Unassembled WGS sequence"/>
</dbReference>
<feature type="region of interest" description="Disordered" evidence="4">
    <location>
        <begin position="632"/>
        <end position="659"/>
    </location>
</feature>
<name>A0A9P5C1B0_9PLEO</name>
<accession>A0A9P5C1B0</accession>
<dbReference type="OrthoDB" id="329835at2759"/>
<proteinExistence type="predicted"/>
<dbReference type="SMART" id="SM00823">
    <property type="entry name" value="PKS_PP"/>
    <property type="match status" value="1"/>
</dbReference>
<keyword evidence="3" id="KW-0808">Transferase</keyword>